<dbReference type="InterPro" id="IPR011250">
    <property type="entry name" value="OMP/PagP_B-barrel"/>
</dbReference>
<keyword evidence="1" id="KW-0732">Signal</keyword>
<name>A0ABY8C9W8_9GAMM</name>
<evidence type="ECO:0000256" key="1">
    <source>
        <dbReference type="SAM" id="SignalP"/>
    </source>
</evidence>
<dbReference type="Pfam" id="PF01298">
    <property type="entry name" value="TbpB_B_D"/>
    <property type="match status" value="1"/>
</dbReference>
<dbReference type="RefSeq" id="WP_275595021.1">
    <property type="nucleotide sequence ID" value="NZ_CP102381.1"/>
</dbReference>
<dbReference type="InterPro" id="IPR001677">
    <property type="entry name" value="TbpB_B_D"/>
</dbReference>
<dbReference type="SUPFAM" id="SSF56925">
    <property type="entry name" value="OMPA-like"/>
    <property type="match status" value="1"/>
</dbReference>
<proteinExistence type="predicted"/>
<dbReference type="InterPro" id="IPR006860">
    <property type="entry name" value="FecR"/>
</dbReference>
<accession>A0ABY8C9W8</accession>
<dbReference type="PANTHER" id="PTHR38731">
    <property type="entry name" value="LIPL45-RELATED LIPOPROTEIN-RELATED"/>
    <property type="match status" value="1"/>
</dbReference>
<dbReference type="Gene3D" id="2.60.120.1440">
    <property type="match status" value="1"/>
</dbReference>
<evidence type="ECO:0000259" key="2">
    <source>
        <dbReference type="Pfam" id="PF01298"/>
    </source>
</evidence>
<dbReference type="EMBL" id="CP102381">
    <property type="protein sequence ID" value="WEJ62765.1"/>
    <property type="molecule type" value="Genomic_DNA"/>
</dbReference>
<evidence type="ECO:0000259" key="3">
    <source>
        <dbReference type="Pfam" id="PF04773"/>
    </source>
</evidence>
<dbReference type="PANTHER" id="PTHR38731:SF1">
    <property type="entry name" value="FECR PROTEIN DOMAIN-CONTAINING PROTEIN"/>
    <property type="match status" value="1"/>
</dbReference>
<keyword evidence="5" id="KW-1185">Reference proteome</keyword>
<evidence type="ECO:0000313" key="4">
    <source>
        <dbReference type="EMBL" id="WEJ62765.1"/>
    </source>
</evidence>
<feature type="domain" description="FecR protein" evidence="3">
    <location>
        <begin position="51"/>
        <end position="150"/>
    </location>
</feature>
<feature type="chain" id="PRO_5046330275" evidence="1">
    <location>
        <begin position="18"/>
        <end position="402"/>
    </location>
</feature>
<evidence type="ECO:0000313" key="5">
    <source>
        <dbReference type="Proteomes" id="UP001222275"/>
    </source>
</evidence>
<dbReference type="Proteomes" id="UP001222275">
    <property type="component" value="Chromosome"/>
</dbReference>
<feature type="domain" description="Transferrin-binding protein B C-lobe/N-lobe beta-barrel" evidence="2">
    <location>
        <begin position="293"/>
        <end position="395"/>
    </location>
</feature>
<organism evidence="4 5">
    <name type="scientific">Thiomicrorhabdus lithotrophica</name>
    <dbReference type="NCBI Taxonomy" id="2949997"/>
    <lineage>
        <taxon>Bacteria</taxon>
        <taxon>Pseudomonadati</taxon>
        <taxon>Pseudomonadota</taxon>
        <taxon>Gammaproteobacteria</taxon>
        <taxon>Thiotrichales</taxon>
        <taxon>Piscirickettsiaceae</taxon>
        <taxon>Thiomicrorhabdus</taxon>
    </lineage>
</organism>
<sequence>MKLILLLILFVTTEAFASIGKITAINGSATIERNQQTLIAKIGSLIETQDIIITDDNTQLQMIFNDKTVITLGERTKFIIQAYMFNGISDSHAEFSLANGFMKSVTGQIGKLAPNRFKVKTKDVTIGIRGTTFTLETNDRFTQLITLSGATYLRDNETGKIYEVPKGKKLSFNSETKEVEIVETELNSAMLTGNATKTLDEVNQSVLNADETIQTSSINNSLDNNIEKITVNTATYSSYGYWANASNGEMTDVWAEAAPGASTTDPDIILAAINFIGPSPNALYSGNVVAFDDANNKGSGSILVNINFNAVNPVTGNLEYTIAGTHWNTSFAGDVNQNGIDFNSFTPATSDVSNISGEISGQFYGPNAEELAGTFSLSGQDSTSADVNSSGSYNATSAAGIQ</sequence>
<gene>
    <name evidence="4" type="ORF">NR989_00540</name>
</gene>
<feature type="signal peptide" evidence="1">
    <location>
        <begin position="1"/>
        <end position="17"/>
    </location>
</feature>
<protein>
    <submittedName>
        <fullName evidence="4">FecR domain-containing protein</fullName>
    </submittedName>
</protein>
<dbReference type="Pfam" id="PF04773">
    <property type="entry name" value="FecR"/>
    <property type="match status" value="1"/>
</dbReference>
<dbReference type="Gene3D" id="2.40.160.90">
    <property type="match status" value="1"/>
</dbReference>
<reference evidence="4 5" key="1">
    <citation type="submission" date="2022-06" db="EMBL/GenBank/DDBJ databases">
        <title>Thiomicrohabdus sp. nov, an obligately chemolithoautotrophic, sulfur-oxidizing bacterium isolated from beach of Guanyin Mountain. Amoy.</title>
        <authorList>
            <person name="Zhu H."/>
        </authorList>
    </citation>
    <scope>NUCLEOTIDE SEQUENCE [LARGE SCALE GENOMIC DNA]</scope>
    <source>
        <strain evidence="4 5">XGS-01</strain>
    </source>
</reference>